<dbReference type="Pfam" id="PF13384">
    <property type="entry name" value="HTH_23"/>
    <property type="match status" value="1"/>
</dbReference>
<dbReference type="Proteomes" id="UP000198784">
    <property type="component" value="Unassembled WGS sequence"/>
</dbReference>
<protein>
    <submittedName>
        <fullName evidence="1">Homeodomain-like domain-containing protein</fullName>
    </submittedName>
</protein>
<sequence length="97" mass="10307">MRTGRPKAELVLSEGERSQLQSFVRSRSLPAAQSTRARIILSSADGESNKVIAKQLGITQATVGNGVRASSSDALLVSTTTCALVHRARSTTNAWHS</sequence>
<organism evidence="1 2">
    <name type="scientific">Pseudomonas borbori</name>
    <dbReference type="NCBI Taxonomy" id="289003"/>
    <lineage>
        <taxon>Bacteria</taxon>
        <taxon>Pseudomonadati</taxon>
        <taxon>Pseudomonadota</taxon>
        <taxon>Gammaproteobacteria</taxon>
        <taxon>Pseudomonadales</taxon>
        <taxon>Pseudomonadaceae</taxon>
        <taxon>Pseudomonas</taxon>
    </lineage>
</organism>
<dbReference type="AlphaFoldDB" id="A0A1I5WUU4"/>
<keyword evidence="1" id="KW-0371">Homeobox</keyword>
<keyword evidence="1" id="KW-0238">DNA-binding</keyword>
<dbReference type="EMBL" id="FOWX01000044">
    <property type="protein sequence ID" value="SFQ23276.1"/>
    <property type="molecule type" value="Genomic_DNA"/>
</dbReference>
<keyword evidence="2" id="KW-1185">Reference proteome</keyword>
<dbReference type="STRING" id="289003.SAMN05216190_14417"/>
<evidence type="ECO:0000313" key="2">
    <source>
        <dbReference type="Proteomes" id="UP000198784"/>
    </source>
</evidence>
<evidence type="ECO:0000313" key="1">
    <source>
        <dbReference type="EMBL" id="SFQ23276.1"/>
    </source>
</evidence>
<name>A0A1I5WUU4_9PSED</name>
<reference evidence="2" key="1">
    <citation type="submission" date="2016-10" db="EMBL/GenBank/DDBJ databases">
        <authorList>
            <person name="Varghese N."/>
            <person name="Submissions S."/>
        </authorList>
    </citation>
    <scope>NUCLEOTIDE SEQUENCE [LARGE SCALE GENOMIC DNA]</scope>
    <source>
        <strain evidence="2">DSM 17834</strain>
    </source>
</reference>
<proteinExistence type="predicted"/>
<dbReference type="GO" id="GO:0003677">
    <property type="term" value="F:DNA binding"/>
    <property type="evidence" value="ECO:0007669"/>
    <property type="project" value="UniProtKB-KW"/>
</dbReference>
<gene>
    <name evidence="1" type="ORF">SAMN05216190_14417</name>
</gene>
<accession>A0A1I5WUU4</accession>